<keyword evidence="7" id="KW-1185">Reference proteome</keyword>
<reference evidence="6 7" key="1">
    <citation type="submission" date="2013-02" db="EMBL/GenBank/DDBJ databases">
        <title>Whole genome shotgun sequence of Gordonia paraffinivorans NBRC 108238.</title>
        <authorList>
            <person name="Isaki-Nakamura S."/>
            <person name="Hosoyama A."/>
            <person name="Tsuchikane K."/>
            <person name="Ando Y."/>
            <person name="Baba S."/>
            <person name="Ohji S."/>
            <person name="Hamada M."/>
            <person name="Tamura T."/>
            <person name="Yamazoe A."/>
            <person name="Yamazaki S."/>
            <person name="Fujita N."/>
        </authorList>
    </citation>
    <scope>NUCLEOTIDE SEQUENCE [LARGE SCALE GENOMIC DNA]</scope>
    <source>
        <strain evidence="6 7">NBRC 108238</strain>
    </source>
</reference>
<dbReference type="PROSITE" id="PS50977">
    <property type="entry name" value="HTH_TETR_2"/>
    <property type="match status" value="1"/>
</dbReference>
<organism evidence="6 7">
    <name type="scientific">Gordonia paraffinivorans NBRC 108238</name>
    <dbReference type="NCBI Taxonomy" id="1223543"/>
    <lineage>
        <taxon>Bacteria</taxon>
        <taxon>Bacillati</taxon>
        <taxon>Actinomycetota</taxon>
        <taxon>Actinomycetes</taxon>
        <taxon>Mycobacteriales</taxon>
        <taxon>Gordoniaceae</taxon>
        <taxon>Gordonia</taxon>
    </lineage>
</organism>
<dbReference type="InterPro" id="IPR001647">
    <property type="entry name" value="HTH_TetR"/>
</dbReference>
<dbReference type="InterPro" id="IPR009057">
    <property type="entry name" value="Homeodomain-like_sf"/>
</dbReference>
<dbReference type="Gene3D" id="1.10.357.10">
    <property type="entry name" value="Tetracycline Repressor, domain 2"/>
    <property type="match status" value="1"/>
</dbReference>
<feature type="DNA-binding region" description="H-T-H motif" evidence="4">
    <location>
        <begin position="62"/>
        <end position="81"/>
    </location>
</feature>
<evidence type="ECO:0000313" key="6">
    <source>
        <dbReference type="EMBL" id="GAC85396.1"/>
    </source>
</evidence>
<evidence type="ECO:0000313" key="7">
    <source>
        <dbReference type="Proteomes" id="UP000035021"/>
    </source>
</evidence>
<dbReference type="Gene3D" id="1.10.10.60">
    <property type="entry name" value="Homeodomain-like"/>
    <property type="match status" value="1"/>
</dbReference>
<keyword evidence="3" id="KW-0804">Transcription</keyword>
<dbReference type="InterPro" id="IPR036271">
    <property type="entry name" value="Tet_transcr_reg_TetR-rel_C_sf"/>
</dbReference>
<dbReference type="Proteomes" id="UP000035021">
    <property type="component" value="Unassembled WGS sequence"/>
</dbReference>
<protein>
    <submittedName>
        <fullName evidence="6">TetR family transcriptional regulator</fullName>
    </submittedName>
</protein>
<dbReference type="Pfam" id="PF00440">
    <property type="entry name" value="TetR_N"/>
    <property type="match status" value="1"/>
</dbReference>
<proteinExistence type="predicted"/>
<comment type="caution">
    <text evidence="6">The sequence shown here is derived from an EMBL/GenBank/DDBJ whole genome shotgun (WGS) entry which is preliminary data.</text>
</comment>
<evidence type="ECO:0000256" key="1">
    <source>
        <dbReference type="ARBA" id="ARBA00023015"/>
    </source>
</evidence>
<evidence type="ECO:0000256" key="4">
    <source>
        <dbReference type="PROSITE-ProRule" id="PRU00335"/>
    </source>
</evidence>
<keyword evidence="2 4" id="KW-0238">DNA-binding</keyword>
<dbReference type="PANTHER" id="PTHR30055">
    <property type="entry name" value="HTH-TYPE TRANSCRIPTIONAL REGULATOR RUTR"/>
    <property type="match status" value="1"/>
</dbReference>
<dbReference type="SUPFAM" id="SSF48498">
    <property type="entry name" value="Tetracyclin repressor-like, C-terminal domain"/>
    <property type="match status" value="1"/>
</dbReference>
<evidence type="ECO:0000256" key="2">
    <source>
        <dbReference type="ARBA" id="ARBA00023125"/>
    </source>
</evidence>
<evidence type="ECO:0000256" key="3">
    <source>
        <dbReference type="ARBA" id="ARBA00023163"/>
    </source>
</evidence>
<gene>
    <name evidence="6" type="ORF">GP2_034_00530</name>
</gene>
<dbReference type="EMBL" id="BAOQ01000034">
    <property type="protein sequence ID" value="GAC85396.1"/>
    <property type="molecule type" value="Genomic_DNA"/>
</dbReference>
<evidence type="ECO:0000259" key="5">
    <source>
        <dbReference type="PROSITE" id="PS50977"/>
    </source>
</evidence>
<dbReference type="PRINTS" id="PR00455">
    <property type="entry name" value="HTHTETR"/>
</dbReference>
<dbReference type="PANTHER" id="PTHR30055:SF151">
    <property type="entry name" value="TRANSCRIPTIONAL REGULATORY PROTEIN"/>
    <property type="match status" value="1"/>
</dbReference>
<dbReference type="InterPro" id="IPR050109">
    <property type="entry name" value="HTH-type_TetR-like_transc_reg"/>
</dbReference>
<dbReference type="SUPFAM" id="SSF46689">
    <property type="entry name" value="Homeodomain-like"/>
    <property type="match status" value="1"/>
</dbReference>
<sequence length="256" mass="27738">MVMPRTAYADQVTIMSTLYAIEMFPVGEEGPQVTTGTPRLSRSAIVDAAIRLADEGGLAGLSMRKVADSLGVGAMSLYRHVADKEALLLAMTEEIGRLYPYPVETSPPWRERVRIAVDVDWELYARHPWVVLAYSSPRNSYGEDSLECLDWLSAGFLELGVDIEQATDMALSVWSFVQGVALAAVGDELLAQQVRGESGPDAPCLTDVISGRSDADVPPHLARLAGRPDATRLLDPRARLDAGIDYLCAGFEASAR</sequence>
<feature type="domain" description="HTH tetR-type" evidence="5">
    <location>
        <begin position="39"/>
        <end position="99"/>
    </location>
</feature>
<accession>A0ABQ0IPA8</accession>
<keyword evidence="1" id="KW-0805">Transcription regulation</keyword>
<name>A0ABQ0IPA8_9ACTN</name>